<dbReference type="InterPro" id="IPR023631">
    <property type="entry name" value="Amidase_dom"/>
</dbReference>
<evidence type="ECO:0000313" key="6">
    <source>
        <dbReference type="Proteomes" id="UP000515512"/>
    </source>
</evidence>
<dbReference type="PANTHER" id="PTHR11895">
    <property type="entry name" value="TRANSAMIDASE"/>
    <property type="match status" value="1"/>
</dbReference>
<proteinExistence type="inferred from homology"/>
<dbReference type="GO" id="GO:0004040">
    <property type="term" value="F:amidase activity"/>
    <property type="evidence" value="ECO:0007669"/>
    <property type="project" value="UniProtKB-EC"/>
</dbReference>
<dbReference type="Gene3D" id="3.90.1300.10">
    <property type="entry name" value="Amidase signature (AS) domain"/>
    <property type="match status" value="1"/>
</dbReference>
<dbReference type="KEGG" id="nhu:H0264_29400"/>
<dbReference type="Proteomes" id="UP000515512">
    <property type="component" value="Chromosome"/>
</dbReference>
<sequence>MTDRDLAYLPATEALRLFRSRELSPVEVMEAVIARAEAVEPEINAFAEETFEEALAQAKAAEIAYGPGGSPRALEGLAVAAKEEQPIAGRIASEGSLVFAEHVSDVTHPALERIIAAGGIVHARTTTPEFCCAFFTQSRKWGITRNPWNPDYSPGGSSGGSSAALAAGTAMLATGSDIGGSIRLPAAATGTVGFKPPYGRVPALPPFNLDHYCHDGPMARTVADCALLENVMAGPHPADVASVRPAVRIPEQLGEVAGLRIGFAPNLGDWEIEDDVAANTRAAADALREAGAVVEEIDVGLRHKEIRRAVFSHFGGIFGAYVAGVAAEQRESLTPYALAFAADTTIGQGDYLAGLEIEGEVYRVLGALLERYDALLCPTTGAAALPAGEDFTRHRLTVNGVELEHYWDYSLTPVFNIAGRCPVLNVPSGIGRHGVPTGVQIVGRTYDDATVFQIGAALERVRPWPLRPTGR</sequence>
<dbReference type="InterPro" id="IPR036928">
    <property type="entry name" value="AS_sf"/>
</dbReference>
<dbReference type="EC" id="3.5.1.4" evidence="3"/>
<feature type="domain" description="Amidase" evidence="4">
    <location>
        <begin position="27"/>
        <end position="451"/>
    </location>
</feature>
<dbReference type="Pfam" id="PF01425">
    <property type="entry name" value="Amidase"/>
    <property type="match status" value="1"/>
</dbReference>
<dbReference type="AlphaFoldDB" id="A0A7D6ZAY8"/>
<evidence type="ECO:0000259" key="4">
    <source>
        <dbReference type="Pfam" id="PF01425"/>
    </source>
</evidence>
<reference evidence="5 6" key="1">
    <citation type="submission" date="2020-07" db="EMBL/GenBank/DDBJ databases">
        <authorList>
            <person name="Zhuang K."/>
            <person name="Ran Y."/>
        </authorList>
    </citation>
    <scope>NUCLEOTIDE SEQUENCE [LARGE SCALE GENOMIC DNA]</scope>
    <source>
        <strain evidence="5 6">WCH-YHL-001</strain>
    </source>
</reference>
<dbReference type="EMBL" id="CP059399">
    <property type="protein sequence ID" value="QLY29358.1"/>
    <property type="molecule type" value="Genomic_DNA"/>
</dbReference>
<evidence type="ECO:0000256" key="1">
    <source>
        <dbReference type="ARBA" id="ARBA00001311"/>
    </source>
</evidence>
<comment type="catalytic activity">
    <reaction evidence="1">
        <text>a monocarboxylic acid amide + H2O = a monocarboxylate + NH4(+)</text>
        <dbReference type="Rhea" id="RHEA:12020"/>
        <dbReference type="ChEBI" id="CHEBI:15377"/>
        <dbReference type="ChEBI" id="CHEBI:28938"/>
        <dbReference type="ChEBI" id="CHEBI:35757"/>
        <dbReference type="ChEBI" id="CHEBI:83628"/>
        <dbReference type="EC" id="3.5.1.4"/>
    </reaction>
</comment>
<organism evidence="5 6">
    <name type="scientific">Nocardia huaxiensis</name>
    <dbReference type="NCBI Taxonomy" id="2755382"/>
    <lineage>
        <taxon>Bacteria</taxon>
        <taxon>Bacillati</taxon>
        <taxon>Actinomycetota</taxon>
        <taxon>Actinomycetes</taxon>
        <taxon>Mycobacteriales</taxon>
        <taxon>Nocardiaceae</taxon>
        <taxon>Nocardia</taxon>
    </lineage>
</organism>
<gene>
    <name evidence="5" type="ORF">H0264_29400</name>
</gene>
<keyword evidence="6" id="KW-1185">Reference proteome</keyword>
<dbReference type="PROSITE" id="PS00571">
    <property type="entry name" value="AMIDASES"/>
    <property type="match status" value="1"/>
</dbReference>
<dbReference type="InterPro" id="IPR020556">
    <property type="entry name" value="Amidase_CS"/>
</dbReference>
<protein>
    <recommendedName>
        <fullName evidence="3">amidase</fullName>
        <ecNumber evidence="3">3.5.1.4</ecNumber>
    </recommendedName>
</protein>
<dbReference type="RefSeq" id="WP_181580562.1">
    <property type="nucleotide sequence ID" value="NZ_CP059399.1"/>
</dbReference>
<dbReference type="SUPFAM" id="SSF75304">
    <property type="entry name" value="Amidase signature (AS) enzymes"/>
    <property type="match status" value="1"/>
</dbReference>
<evidence type="ECO:0000256" key="2">
    <source>
        <dbReference type="ARBA" id="ARBA00009199"/>
    </source>
</evidence>
<accession>A0A7D6ZAY8</accession>
<evidence type="ECO:0000256" key="3">
    <source>
        <dbReference type="ARBA" id="ARBA00012922"/>
    </source>
</evidence>
<comment type="similarity">
    <text evidence="2">Belongs to the amidase family.</text>
</comment>
<dbReference type="InterPro" id="IPR000120">
    <property type="entry name" value="Amidase"/>
</dbReference>
<evidence type="ECO:0000313" key="5">
    <source>
        <dbReference type="EMBL" id="QLY29358.1"/>
    </source>
</evidence>
<name>A0A7D6ZAY8_9NOCA</name>
<dbReference type="PANTHER" id="PTHR11895:SF7">
    <property type="entry name" value="GLUTAMYL-TRNA(GLN) AMIDOTRANSFERASE SUBUNIT A, MITOCHONDRIAL"/>
    <property type="match status" value="1"/>
</dbReference>